<reference evidence="1 2" key="1">
    <citation type="submission" date="2020-08" db="EMBL/GenBank/DDBJ databases">
        <title>Genomic Encyclopedia of Type Strains, Phase IV (KMG-V): Genome sequencing to study the core and pangenomes of soil and plant-associated prokaryotes.</title>
        <authorList>
            <person name="Whitman W."/>
        </authorList>
    </citation>
    <scope>NUCLEOTIDE SEQUENCE [LARGE SCALE GENOMIC DNA]</scope>
    <source>
        <strain evidence="1 2">SEMIA 4013</strain>
    </source>
</reference>
<comment type="caution">
    <text evidence="1">The sequence shown here is derived from an EMBL/GenBank/DDBJ whole genome shotgun (WGS) entry which is preliminary data.</text>
</comment>
<evidence type="ECO:0000313" key="1">
    <source>
        <dbReference type="EMBL" id="MBB6201221.1"/>
    </source>
</evidence>
<protein>
    <submittedName>
        <fullName evidence="1">Uncharacterized protein</fullName>
    </submittedName>
</protein>
<dbReference type="AlphaFoldDB" id="A0AAW3USB2"/>
<dbReference type="Proteomes" id="UP000518681">
    <property type="component" value="Unassembled WGS sequence"/>
</dbReference>
<name>A0AAW3USB2_9BURK</name>
<proteinExistence type="predicted"/>
<evidence type="ECO:0000313" key="2">
    <source>
        <dbReference type="Proteomes" id="UP000518681"/>
    </source>
</evidence>
<gene>
    <name evidence="1" type="ORF">GGD69_002070</name>
</gene>
<accession>A0AAW3USB2</accession>
<dbReference type="EMBL" id="JACIIK010000003">
    <property type="protein sequence ID" value="MBB6201221.1"/>
    <property type="molecule type" value="Genomic_DNA"/>
</dbReference>
<organism evidence="1 2">
    <name type="scientific">Paraburkholderia fungorum</name>
    <dbReference type="NCBI Taxonomy" id="134537"/>
    <lineage>
        <taxon>Bacteria</taxon>
        <taxon>Pseudomonadati</taxon>
        <taxon>Pseudomonadota</taxon>
        <taxon>Betaproteobacteria</taxon>
        <taxon>Burkholderiales</taxon>
        <taxon>Burkholderiaceae</taxon>
        <taxon>Paraburkholderia</taxon>
    </lineage>
</organism>
<sequence>MNYPTVPDDFPREIAHGSIGGYQPKLLLRRAEDHLVSGPTEEELFTRYDACEDLARQLASYVGRKRTERGLRSLSDTLSRLETDVTQKVSLGQWDISSAEIAWIMGRVGALLVAETAE</sequence>
<dbReference type="RefSeq" id="WP_183804450.1">
    <property type="nucleotide sequence ID" value="NZ_JACIII010000030.1"/>
</dbReference>